<evidence type="ECO:0000256" key="2">
    <source>
        <dbReference type="ARBA" id="ARBA00010004"/>
    </source>
</evidence>
<keyword evidence="11" id="KW-0175">Coiled coil</keyword>
<keyword evidence="8" id="KW-0653">Protein transport</keyword>
<organism evidence="12 13">
    <name type="scientific">Microbulbifer elongatus</name>
    <dbReference type="NCBI Taxonomy" id="86173"/>
    <lineage>
        <taxon>Bacteria</taxon>
        <taxon>Pseudomonadati</taxon>
        <taxon>Pseudomonadota</taxon>
        <taxon>Gammaproteobacteria</taxon>
        <taxon>Cellvibrionales</taxon>
        <taxon>Microbulbiferaceae</taxon>
        <taxon>Microbulbifer</taxon>
    </lineage>
</organism>
<evidence type="ECO:0000256" key="5">
    <source>
        <dbReference type="ARBA" id="ARBA00022475"/>
    </source>
</evidence>
<proteinExistence type="inferred from homology"/>
<evidence type="ECO:0000256" key="11">
    <source>
        <dbReference type="SAM" id="Coils"/>
    </source>
</evidence>
<protein>
    <recommendedName>
        <fullName evidence="3">Flagellar FliJ protein</fullName>
    </recommendedName>
</protein>
<evidence type="ECO:0000256" key="7">
    <source>
        <dbReference type="ARBA" id="ARBA00022795"/>
    </source>
</evidence>
<dbReference type="PANTHER" id="PTHR38786">
    <property type="entry name" value="FLAGELLAR FLIJ PROTEIN"/>
    <property type="match status" value="1"/>
</dbReference>
<dbReference type="InterPro" id="IPR053716">
    <property type="entry name" value="Flag_assembly_chemotaxis_eff"/>
</dbReference>
<dbReference type="Gene3D" id="1.10.287.1700">
    <property type="match status" value="1"/>
</dbReference>
<dbReference type="PIRSF" id="PIRSF019404">
    <property type="entry name" value="FliJ"/>
    <property type="match status" value="1"/>
</dbReference>
<comment type="subcellular location">
    <subcellularLocation>
        <location evidence="1">Cell membrane</location>
        <topology evidence="1">Peripheral membrane protein</topology>
        <orientation evidence="1">Cytoplasmic side</orientation>
    </subcellularLocation>
</comment>
<keyword evidence="12" id="KW-0282">Flagellum</keyword>
<keyword evidence="4" id="KW-0813">Transport</keyword>
<keyword evidence="7" id="KW-1005">Bacterial flagellum biogenesis</keyword>
<dbReference type="InterPro" id="IPR012823">
    <property type="entry name" value="Flagell_FliJ"/>
</dbReference>
<dbReference type="NCBIfam" id="TIGR02473">
    <property type="entry name" value="flagell_FliJ"/>
    <property type="match status" value="1"/>
</dbReference>
<sequence>MSHSESLDILIDESRKARDNAGRALAEERSASAQTNGQLDALQRYRSEYCERLQQAMAEGISASTLADYNRFIESLDGAIARARNVLAQQQDKVASTSEHWRHHQSKLTSFSALETRRAQLEQRKEARRELRQADEVTQNLIARRALRNGNNPF</sequence>
<evidence type="ECO:0000313" key="13">
    <source>
        <dbReference type="Proteomes" id="UP001205566"/>
    </source>
</evidence>
<keyword evidence="9" id="KW-0472">Membrane</keyword>
<evidence type="ECO:0000256" key="4">
    <source>
        <dbReference type="ARBA" id="ARBA00022448"/>
    </source>
</evidence>
<evidence type="ECO:0000256" key="10">
    <source>
        <dbReference type="ARBA" id="ARBA00023225"/>
    </source>
</evidence>
<dbReference type="RefSeq" id="WP_255873204.1">
    <property type="nucleotide sequence ID" value="NZ_JACASI010000011.1"/>
</dbReference>
<evidence type="ECO:0000313" key="12">
    <source>
        <dbReference type="EMBL" id="MCQ3828353.1"/>
    </source>
</evidence>
<comment type="similarity">
    <text evidence="2">Belongs to the FliJ family.</text>
</comment>
<dbReference type="InterPro" id="IPR052570">
    <property type="entry name" value="FliJ"/>
</dbReference>
<keyword evidence="6" id="KW-0145">Chemotaxis</keyword>
<evidence type="ECO:0000256" key="1">
    <source>
        <dbReference type="ARBA" id="ARBA00004413"/>
    </source>
</evidence>
<dbReference type="PRINTS" id="PR01004">
    <property type="entry name" value="FLGFLIJ"/>
</dbReference>
<keyword evidence="12" id="KW-0966">Cell projection</keyword>
<dbReference type="EMBL" id="JACASI010000011">
    <property type="protein sequence ID" value="MCQ3828353.1"/>
    <property type="molecule type" value="Genomic_DNA"/>
</dbReference>
<evidence type="ECO:0000256" key="3">
    <source>
        <dbReference type="ARBA" id="ARBA00020392"/>
    </source>
</evidence>
<evidence type="ECO:0000256" key="6">
    <source>
        <dbReference type="ARBA" id="ARBA00022500"/>
    </source>
</evidence>
<comment type="caution">
    <text evidence="12">The sequence shown here is derived from an EMBL/GenBank/DDBJ whole genome shotgun (WGS) entry which is preliminary data.</text>
</comment>
<keyword evidence="5" id="KW-1003">Cell membrane</keyword>
<accession>A0ABT1NWU1</accession>
<name>A0ABT1NWU1_9GAMM</name>
<keyword evidence="12" id="KW-0969">Cilium</keyword>
<keyword evidence="13" id="KW-1185">Reference proteome</keyword>
<dbReference type="Proteomes" id="UP001205566">
    <property type="component" value="Unassembled WGS sequence"/>
</dbReference>
<evidence type="ECO:0000256" key="9">
    <source>
        <dbReference type="ARBA" id="ARBA00023136"/>
    </source>
</evidence>
<feature type="coiled-coil region" evidence="11">
    <location>
        <begin position="39"/>
        <end position="144"/>
    </location>
</feature>
<dbReference type="InterPro" id="IPR018006">
    <property type="entry name" value="Flag_FliJ_proteobac"/>
</dbReference>
<evidence type="ECO:0000256" key="8">
    <source>
        <dbReference type="ARBA" id="ARBA00022927"/>
    </source>
</evidence>
<dbReference type="PANTHER" id="PTHR38786:SF1">
    <property type="entry name" value="FLAGELLAR FLIJ PROTEIN"/>
    <property type="match status" value="1"/>
</dbReference>
<reference evidence="12" key="1">
    <citation type="thesis" date="2020" institute="Technische Universitat Dresden" country="Dresden, Germany">
        <title>The Agarolytic System of Microbulbifer elongatus PORT2, Isolated from Batu Karas, Pangandaran West Java Indonesia.</title>
        <authorList>
            <person name="Anggraeni S.R."/>
        </authorList>
    </citation>
    <scope>NUCLEOTIDE SEQUENCE</scope>
    <source>
        <strain evidence="12">PORT2</strain>
    </source>
</reference>
<gene>
    <name evidence="12" type="primary">fliJ</name>
    <name evidence="12" type="ORF">HXX02_02740</name>
</gene>
<keyword evidence="10" id="KW-1006">Bacterial flagellum protein export</keyword>
<dbReference type="Pfam" id="PF02050">
    <property type="entry name" value="FliJ"/>
    <property type="match status" value="1"/>
</dbReference>